<evidence type="ECO:0000313" key="1">
    <source>
        <dbReference type="EMBL" id="ERN16164.1"/>
    </source>
</evidence>
<dbReference type="HOGENOM" id="CLU_2443771_0_0_1"/>
<name>U5D162_AMBTC</name>
<keyword evidence="2" id="KW-1185">Reference proteome</keyword>
<dbReference type="Gramene" id="ERN16164">
    <property type="protein sequence ID" value="ERN16164"/>
    <property type="gene ID" value="AMTR_s00030p00228540"/>
</dbReference>
<reference evidence="2" key="1">
    <citation type="journal article" date="2013" name="Science">
        <title>The Amborella genome and the evolution of flowering plants.</title>
        <authorList>
            <consortium name="Amborella Genome Project"/>
        </authorList>
    </citation>
    <scope>NUCLEOTIDE SEQUENCE [LARGE SCALE GENOMIC DNA]</scope>
</reference>
<accession>U5D162</accession>
<gene>
    <name evidence="1" type="ORF">AMTR_s00030p00228540</name>
</gene>
<proteinExistence type="predicted"/>
<dbReference type="Proteomes" id="UP000017836">
    <property type="component" value="Unassembled WGS sequence"/>
</dbReference>
<evidence type="ECO:0000313" key="2">
    <source>
        <dbReference type="Proteomes" id="UP000017836"/>
    </source>
</evidence>
<sequence>MTLSYDGQIDGGSDGEVEGAQPLHIISVEEELVDMPEHVARMELGEVAPTEATHPVGDACIISQSLVGKETVPLIGEMEKDVIGEGINKG</sequence>
<dbReference type="AlphaFoldDB" id="U5D162"/>
<dbReference type="EMBL" id="KI392485">
    <property type="protein sequence ID" value="ERN16164.1"/>
    <property type="molecule type" value="Genomic_DNA"/>
</dbReference>
<organism evidence="1 2">
    <name type="scientific">Amborella trichopoda</name>
    <dbReference type="NCBI Taxonomy" id="13333"/>
    <lineage>
        <taxon>Eukaryota</taxon>
        <taxon>Viridiplantae</taxon>
        <taxon>Streptophyta</taxon>
        <taxon>Embryophyta</taxon>
        <taxon>Tracheophyta</taxon>
        <taxon>Spermatophyta</taxon>
        <taxon>Magnoliopsida</taxon>
        <taxon>Amborellales</taxon>
        <taxon>Amborellaceae</taxon>
        <taxon>Amborella</taxon>
    </lineage>
</organism>
<protein>
    <submittedName>
        <fullName evidence="1">Uncharacterized protein</fullName>
    </submittedName>
</protein>